<organism evidence="27">
    <name type="scientific">Human betaherpesvirus 6</name>
    <dbReference type="NCBI Taxonomy" id="10368"/>
    <lineage>
        <taxon>Viruses</taxon>
        <taxon>Duplodnaviria</taxon>
        <taxon>Heunggongvirae</taxon>
        <taxon>Peploviricota</taxon>
        <taxon>Herviviricetes</taxon>
        <taxon>Herpesvirales</taxon>
        <taxon>Orthoherpesviridae</taxon>
        <taxon>Betaherpesvirinae</taxon>
        <taxon>Roseolovirus</taxon>
    </lineage>
</organism>
<evidence type="ECO:0000313" key="80">
    <source>
        <dbReference type="EMBL" id="QGM49538.1"/>
    </source>
</evidence>
<dbReference type="EMBL" id="KY274490">
    <property type="protein sequence ID" value="ARJ99210.1"/>
    <property type="molecule type" value="Genomic_DNA"/>
</dbReference>
<dbReference type="EMBL" id="KY274516">
    <property type="protein sequence ID" value="QFV30610.1"/>
    <property type="molecule type" value="Genomic_DNA"/>
</dbReference>
<dbReference type="EMBL" id="KY290221">
    <property type="protein sequence ID" value="QFW30638.1"/>
    <property type="molecule type" value="Genomic_DNA"/>
</dbReference>
<evidence type="ECO:0000313" key="11">
    <source>
        <dbReference type="EMBL" id="ARK00676.1"/>
    </source>
</evidence>
<dbReference type="EMBL" id="KY274506">
    <property type="protein sequence ID" value="QFV25298.1"/>
    <property type="molecule type" value="Genomic_DNA"/>
</dbReference>
<dbReference type="EMBL" id="KY290177">
    <property type="protein sequence ID" value="QFV42380.1"/>
    <property type="molecule type" value="Genomic_DNA"/>
</dbReference>
<dbReference type="EMBL" id="KY315550">
    <property type="protein sequence ID" value="QFX31963.1"/>
    <property type="molecule type" value="Genomic_DNA"/>
</dbReference>
<evidence type="ECO:0000313" key="78">
    <source>
        <dbReference type="EMBL" id="QFX31963.1"/>
    </source>
</evidence>
<dbReference type="EMBL" id="KY290172">
    <property type="protein sequence ID" value="QFV38297.1"/>
    <property type="molecule type" value="Genomic_DNA"/>
</dbReference>
<evidence type="ECO:0000313" key="60">
    <source>
        <dbReference type="EMBL" id="QFV68479.1"/>
    </source>
</evidence>
<evidence type="ECO:0000313" key="47">
    <source>
        <dbReference type="EMBL" id="QFV33221.1"/>
    </source>
</evidence>
<evidence type="ECO:0000313" key="63">
    <source>
        <dbReference type="EMBL" id="QFV92272.1"/>
    </source>
</evidence>
<dbReference type="EMBL" id="KY274503">
    <property type="protein sequence ID" value="ARK00676.1"/>
    <property type="molecule type" value="Genomic_DNA"/>
</dbReference>
<evidence type="ECO:0000313" key="66">
    <source>
        <dbReference type="EMBL" id="QFW03971.1"/>
    </source>
</evidence>
<name>A0A1W6J9S7_9BETA</name>
<proteinExistence type="predicted"/>
<evidence type="ECO:0000313" key="79">
    <source>
        <dbReference type="EMBL" id="QFX57061.1"/>
    </source>
</evidence>
<evidence type="ECO:0000313" key="34">
    <source>
        <dbReference type="EMBL" id="AVQ93858.1"/>
    </source>
</evidence>
<accession>A0A1W6J9S7</accession>
<evidence type="ECO:0000313" key="76">
    <source>
        <dbReference type="EMBL" id="QFX04642.1"/>
    </source>
</evidence>
<evidence type="ECO:0000313" key="40">
    <source>
        <dbReference type="EMBL" id="QFV22426.1"/>
    </source>
</evidence>
<dbReference type="EMBL" id="KY274502">
    <property type="protein sequence ID" value="ARK00568.1"/>
    <property type="molecule type" value="Genomic_DNA"/>
</dbReference>
<evidence type="ECO:0000313" key="41">
    <source>
        <dbReference type="EMBL" id="QFV23357.1"/>
    </source>
</evidence>
<dbReference type="EMBL" id="KY290204">
    <property type="protein sequence ID" value="ARM63405.1"/>
    <property type="molecule type" value="Genomic_DNA"/>
</dbReference>
<evidence type="ECO:0000313" key="19">
    <source>
        <dbReference type="EMBL" id="ARM06693.1"/>
    </source>
</evidence>
<evidence type="ECO:0000313" key="12">
    <source>
        <dbReference type="EMBL" id="ARK00791.1"/>
    </source>
</evidence>
<dbReference type="EMBL" id="KY290219">
    <property type="protein sequence ID" value="QFW25520.1"/>
    <property type="molecule type" value="Genomic_DNA"/>
</dbReference>
<dbReference type="EMBL" id="KY290178">
    <property type="protein sequence ID" value="QFV43240.1"/>
    <property type="molecule type" value="Genomic_DNA"/>
</dbReference>
<dbReference type="EMBL" id="KY290194">
    <property type="protein sequence ID" value="ARM62313.1"/>
    <property type="molecule type" value="Genomic_DNA"/>
</dbReference>
<dbReference type="EMBL" id="KY274522">
    <property type="protein sequence ID" value="QFV34602.1"/>
    <property type="molecule type" value="Genomic_DNA"/>
</dbReference>
<dbReference type="EMBL" id="KY274495">
    <property type="protein sequence ID" value="QFV21660.1"/>
    <property type="molecule type" value="Genomic_DNA"/>
</dbReference>
<evidence type="ECO:0000313" key="52">
    <source>
        <dbReference type="EMBL" id="QFV43240.1"/>
    </source>
</evidence>
<evidence type="ECO:0000313" key="20">
    <source>
        <dbReference type="EMBL" id="ARM08165.1"/>
    </source>
</evidence>
<dbReference type="EMBL" id="KY290190">
    <property type="protein sequence ID" value="QFV55591.1"/>
    <property type="molecule type" value="Genomic_DNA"/>
</dbReference>
<evidence type="ECO:0000313" key="4">
    <source>
        <dbReference type="EMBL" id="ARJ99441.1"/>
    </source>
</evidence>
<evidence type="ECO:0000313" key="68">
    <source>
        <dbReference type="EMBL" id="QFW15490.1"/>
    </source>
</evidence>
<dbReference type="EMBL" id="KY290195">
    <property type="protein sequence ID" value="ARM62418.1"/>
    <property type="molecule type" value="Genomic_DNA"/>
</dbReference>
<dbReference type="EMBL" id="KY290188">
    <property type="protein sequence ID" value="QFV53145.1"/>
    <property type="molecule type" value="Genomic_DNA"/>
</dbReference>
<dbReference type="EMBL" id="KY274501">
    <property type="protein sequence ID" value="QFV23357.1"/>
    <property type="molecule type" value="Genomic_DNA"/>
</dbReference>
<dbReference type="EMBL" id="MF511175">
    <property type="protein sequence ID" value="QGM76927.1"/>
    <property type="molecule type" value="Genomic_DNA"/>
</dbReference>
<reference evidence="34" key="1">
    <citation type="submission" date="2017-07" db="EMBL/GenBank/DDBJ databases">
        <title>A rash of human herpesvirus 6 genomes.</title>
        <authorList>
            <person name="Greninger A.L."/>
            <person name="Hall Sedlak R."/>
            <person name="Roychoudhury P."/>
            <person name="Xie H."/>
            <person name="Guan J."/>
            <person name="Peddu V."/>
            <person name="Huang M.-L."/>
            <person name="Cook L."/>
            <person name="Yoshikawa T."/>
            <person name="Caserta M."/>
            <person name="Hill J.A."/>
            <person name="Jerome K.R."/>
        </authorList>
    </citation>
    <scope>NUCLEOTIDE SEQUENCE</scope>
    <source>
        <strain evidence="80">02-537-Pa</strain>
        <strain evidence="34">02-537-S3</strain>
        <strain evidence="81">02-543-S1a</strain>
        <strain evidence="35">02-572-M</strain>
    </source>
</reference>
<dbReference type="EMBL" id="KY290214">
    <property type="protein sequence ID" value="QFW08452.1"/>
    <property type="molecule type" value="Genomic_DNA"/>
</dbReference>
<dbReference type="EMBL" id="KY290208">
    <property type="protein sequence ID" value="ARM63845.1"/>
    <property type="molecule type" value="Genomic_DNA"/>
</dbReference>
<evidence type="ECO:0000313" key="61">
    <source>
        <dbReference type="EMBL" id="QFV86286.1"/>
    </source>
</evidence>
<dbReference type="EMBL" id="KY290212">
    <property type="protein sequence ID" value="QFW03971.1"/>
    <property type="molecule type" value="Genomic_DNA"/>
</dbReference>
<evidence type="ECO:0000313" key="50">
    <source>
        <dbReference type="EMBL" id="QFV38297.1"/>
    </source>
</evidence>
<evidence type="ECO:0000313" key="24">
    <source>
        <dbReference type="EMBL" id="ARM62313.1"/>
    </source>
</evidence>
<dbReference type="EMBL" id="KY274493">
    <property type="protein sequence ID" value="QFV21255.1"/>
    <property type="molecule type" value="Genomic_DNA"/>
</dbReference>
<evidence type="ECO:0000313" key="38">
    <source>
        <dbReference type="EMBL" id="QFV21255.1"/>
    </source>
</evidence>
<evidence type="ECO:0000313" key="73">
    <source>
        <dbReference type="EMBL" id="QFW60904.1"/>
    </source>
</evidence>
<evidence type="ECO:0000313" key="36">
    <source>
        <dbReference type="EMBL" id="QFV20720.1"/>
    </source>
</evidence>
<evidence type="ECO:0000313" key="10">
    <source>
        <dbReference type="EMBL" id="ARK00568.1"/>
    </source>
</evidence>
<dbReference type="EMBL" id="KY315528">
    <property type="protein sequence ID" value="ARM06693.1"/>
    <property type="molecule type" value="Genomic_DNA"/>
</dbReference>
<dbReference type="EMBL" id="KY290218">
    <property type="protein sequence ID" value="ARM64952.1"/>
    <property type="molecule type" value="Genomic_DNA"/>
</dbReference>
<evidence type="ECO:0000313" key="74">
    <source>
        <dbReference type="EMBL" id="QFW69589.1"/>
    </source>
</evidence>
<evidence type="ECO:0000313" key="23">
    <source>
        <dbReference type="EMBL" id="ARM61393.1"/>
    </source>
</evidence>
<protein>
    <submittedName>
        <fullName evidence="27">B7</fullName>
    </submittedName>
</protein>
<dbReference type="EMBL" id="KY290191">
    <property type="protein sequence ID" value="QFV56912.1"/>
    <property type="molecule type" value="Genomic_DNA"/>
</dbReference>
<dbReference type="EMBL" id="KY274496">
    <property type="protein sequence ID" value="ARJ99881.1"/>
    <property type="molecule type" value="Genomic_DNA"/>
</dbReference>
<dbReference type="EMBL" id="KY315526">
    <property type="protein sequence ID" value="ARM06425.1"/>
    <property type="molecule type" value="Genomic_DNA"/>
</dbReference>
<reference evidence="27" key="2">
    <citation type="journal article" date="2018" name="BMC Genomics">
        <title>Comparative genomic, transcriptomic, and proteomic reannotation of human herpesvirus 6.</title>
        <authorList>
            <person name="Greninger A.L."/>
            <person name="Knudsen G.M."/>
            <person name="Roychoudhury P."/>
            <person name="Hanson D.J."/>
            <person name="Sedlak R.H."/>
            <person name="Xie H."/>
            <person name="Guan J."/>
            <person name="Nguyen T."/>
            <person name="Peddu V."/>
            <person name="Boeckh M."/>
            <person name="Huang M.L."/>
            <person name="Cook L."/>
            <person name="Depledge D.P."/>
            <person name="Zerr D.M."/>
            <person name="Koelle D.M."/>
            <person name="Gantt S."/>
            <person name="Yoshikawa T."/>
            <person name="Caserta M."/>
            <person name="Hill J.A."/>
            <person name="Jerome K.R."/>
        </authorList>
    </citation>
    <scope>NUCLEOTIDE SEQUENCE</scope>
    <source>
        <strain evidence="17">DNRC11</strain>
        <strain evidence="23">HP104C1</strain>
        <strain evidence="42">HP10A10</strain>
        <strain evidence="19">HP12F5</strain>
        <strain evidence="73">HP12G6</strain>
        <strain evidence="43">HP17H8</strain>
        <strain evidence="44">HP19G7</strain>
        <strain evidence="45">HP26A11</strain>
        <strain evidence="72">HP2C10</strain>
        <strain evidence="46">HP30A9</strain>
        <strain evidence="14">HP30E3</strain>
        <strain evidence="15">HP31C9</strain>
        <strain evidence="74">HP33A7</strain>
        <strain evidence="47">HP34B2</strain>
        <strain evidence="48">HP34D9</strain>
        <strain evidence="49">HP36G11</strain>
        <strain evidence="75">HP43E10</strain>
        <strain evidence="50">HP49H10</strain>
        <strain evidence="22">HP51D11</strain>
        <strain evidence="51">HP58B9</strain>
        <strain evidence="52">HP61C11</strain>
        <strain evidence="53">HP67A4</strain>
        <strain evidence="54">HP69A10</strain>
        <strain evidence="18">HP6G12</strain>
        <strain evidence="20">HP79D8</strain>
        <strain evidence="21">HP81C2</strain>
        <strain evidence="76">HP81D12</strain>
        <strain evidence="77">HP93H4</strain>
        <strain evidence="78">HP95C5</strain>
        <strain evidence="16">Japan-a1</strain>
        <strain evidence="5">Japan-a10</strain>
        <strain evidence="39">Japan-a11</strain>
        <strain evidence="1">Japan-a2</strain>
        <strain evidence="2">Japan-a3</strain>
        <strain evidence="36">Japan-a4</strain>
        <strain evidence="3">Japan-a5</strain>
        <strain evidence="37">Japan-a7</strain>
        <strain evidence="4">Japan-a8</strain>
        <strain evidence="38">Japan-a9</strain>
        <strain evidence="6">Japan-b1</strain>
        <strain evidence="12">Japan-b10</strain>
        <strain evidence="13">Japan-b11</strain>
        <strain evidence="7">Japan-b2</strain>
        <strain evidence="40">Japan-b3</strain>
        <strain evidence="8">Japan-b4</strain>
        <strain evidence="9">Japan-b5</strain>
        <strain evidence="41">Japan-b7</strain>
        <strain evidence="10">Japan-b8</strain>
        <strain evidence="11">Japan-b9</strain>
        <strain evidence="79">JHPT-D6</strain>
        <strain evidence="57">NY-129</strain>
        <strain evidence="58">NY-144</strain>
        <strain evidence="24">NY-214</strain>
        <strain evidence="25">NY-233</strain>
        <strain evidence="26">NY-236</strain>
        <strain evidence="59">NY-275</strain>
        <strain evidence="60">NY-306</strain>
        <strain evidence="27">NY-309</strain>
        <strain evidence="55">NY-32</strain>
        <strain evidence="28">NY-332</strain>
        <strain evidence="29">NY-335</strain>
        <strain evidence="61">NY-338</strain>
        <strain evidence="62">NY-350</strain>
        <strain evidence="30">NY-351</strain>
        <strain evidence="63">NY-353</strain>
        <strain evidence="64">NY-357</strain>
        <strain evidence="65">NY-373</strain>
        <strain evidence="66">NY-379</strain>
        <strain evidence="67">NY-390</strain>
        <strain evidence="31">NY-393</strain>
        <strain evidence="32">NY-394</strain>
        <strain evidence="68">NY-397</strain>
        <strain evidence="33">NY-399</strain>
        <strain evidence="56">NY-40</strain>
        <strain evidence="69">NY-405</strain>
        <strain evidence="70">NY-434</strain>
        <strain evidence="71">NY-436</strain>
    </source>
</reference>
<evidence type="ECO:0000313" key="28">
    <source>
        <dbReference type="EMBL" id="ARM63405.1"/>
    </source>
</evidence>
<evidence type="ECO:0000313" key="15">
    <source>
        <dbReference type="EMBL" id="ARK02464.1"/>
    </source>
</evidence>
<evidence type="ECO:0000313" key="55">
    <source>
        <dbReference type="EMBL" id="QFV51970.1"/>
    </source>
</evidence>
<dbReference type="EMBL" id="KY315541">
    <property type="protein sequence ID" value="ARM08165.1"/>
    <property type="molecule type" value="Genomic_DNA"/>
</dbReference>
<evidence type="ECO:0000313" key="46">
    <source>
        <dbReference type="EMBL" id="QFV30610.1"/>
    </source>
</evidence>
<dbReference type="EMBL" id="KY274505">
    <property type="protein sequence ID" value="ARK00904.1"/>
    <property type="molecule type" value="Genomic_DNA"/>
</dbReference>
<evidence type="ECO:0000313" key="70">
    <source>
        <dbReference type="EMBL" id="QFW28057.1"/>
    </source>
</evidence>
<dbReference type="EMBL" id="KY274492">
    <property type="protein sequence ID" value="ARJ99441.1"/>
    <property type="molecule type" value="Genomic_DNA"/>
</dbReference>
<dbReference type="EMBL" id="KY274491">
    <property type="protein sequence ID" value="QFV20942.1"/>
    <property type="molecule type" value="Genomic_DNA"/>
</dbReference>
<evidence type="ECO:0000313" key="57">
    <source>
        <dbReference type="EMBL" id="QFV55591.1"/>
    </source>
</evidence>
<dbReference type="EMBL" id="KY290173">
    <property type="protein sequence ID" value="ARM59834.1"/>
    <property type="molecule type" value="Genomic_DNA"/>
</dbReference>
<accession>A0A1W6G4L3</accession>
<evidence type="ECO:0000313" key="3">
    <source>
        <dbReference type="EMBL" id="ARJ99210.1"/>
    </source>
</evidence>
<dbReference type="EMBL" id="KY290207">
    <property type="protein sequence ID" value="QFV88257.1"/>
    <property type="molecule type" value="Genomic_DNA"/>
</dbReference>
<dbReference type="EMBL" id="KY274518">
    <property type="protein sequence ID" value="ARK02464.1"/>
    <property type="molecule type" value="Genomic_DNA"/>
</dbReference>
<evidence type="ECO:0000313" key="17">
    <source>
        <dbReference type="EMBL" id="ARM05720.1"/>
    </source>
</evidence>
<evidence type="ECO:0000313" key="13">
    <source>
        <dbReference type="EMBL" id="ARK00904.1"/>
    </source>
</evidence>
<dbReference type="EMBL" id="KY290210">
    <property type="protein sequence ID" value="QFV94373.1"/>
    <property type="molecule type" value="Genomic_DNA"/>
</dbReference>
<dbReference type="EMBL" id="KY274489">
    <property type="protein sequence ID" value="QFV20720.1"/>
    <property type="molecule type" value="Genomic_DNA"/>
</dbReference>
<evidence type="ECO:0000313" key="77">
    <source>
        <dbReference type="EMBL" id="QFX25559.1"/>
    </source>
</evidence>
<dbReference type="EMBL" id="KY290211">
    <property type="protein sequence ID" value="QFV96489.1"/>
    <property type="molecule type" value="Genomic_DNA"/>
</dbReference>
<evidence type="ECO:0000313" key="22">
    <source>
        <dbReference type="EMBL" id="ARM59834.1"/>
    </source>
</evidence>
<dbReference type="EMBL" id="KY239023">
    <property type="protein sequence ID" value="ARK07139.1"/>
    <property type="molecule type" value="Genomic_DNA"/>
</dbReference>
<dbReference type="EMBL" id="KY315542">
    <property type="protein sequence ID" value="ARM08288.1"/>
    <property type="molecule type" value="Genomic_DNA"/>
</dbReference>
<dbReference type="EMBL" id="KY274517">
    <property type="protein sequence ID" value="ARK02349.1"/>
    <property type="molecule type" value="Genomic_DNA"/>
</dbReference>
<evidence type="ECO:0000313" key="49">
    <source>
        <dbReference type="EMBL" id="QFV35309.1"/>
    </source>
</evidence>
<evidence type="ECO:0000313" key="27">
    <source>
        <dbReference type="EMBL" id="ARM62977.2"/>
    </source>
</evidence>
<dbReference type="EMBL" id="KY274497">
    <property type="protein sequence ID" value="ARJ99994.1"/>
    <property type="molecule type" value="Genomic_DNA"/>
</dbReference>
<dbReference type="EMBL" id="MF511176">
    <property type="protein sequence ID" value="AVQ94335.1"/>
    <property type="molecule type" value="Genomic_DNA"/>
</dbReference>
<dbReference type="EMBL" id="KY290200">
    <property type="protein sequence ID" value="ARM62977.2"/>
    <property type="molecule type" value="Genomic_DNA"/>
</dbReference>
<evidence type="ECO:0000313" key="33">
    <source>
        <dbReference type="EMBL" id="ARM64952.1"/>
    </source>
</evidence>
<dbReference type="EMBL" id="KY290215">
    <property type="protein sequence ID" value="ARM64629.1"/>
    <property type="molecule type" value="Genomic_DNA"/>
</dbReference>
<dbReference type="EMBL" id="KY274515">
    <property type="protein sequence ID" value="QFV29997.1"/>
    <property type="molecule type" value="Genomic_DNA"/>
</dbReference>
<evidence type="ECO:0000313" key="64">
    <source>
        <dbReference type="EMBL" id="QFV94373.1"/>
    </source>
</evidence>
<dbReference type="EMBL" id="KY315532">
    <property type="protein sequence ID" value="QFW69589.1"/>
    <property type="molecule type" value="Genomic_DNA"/>
</dbReference>
<evidence type="ECO:0000313" key="30">
    <source>
        <dbReference type="EMBL" id="ARM63845.1"/>
    </source>
</evidence>
<dbReference type="EMBL" id="KY315548">
    <property type="protein sequence ID" value="QFX25559.1"/>
    <property type="molecule type" value="Genomic_DNA"/>
</dbReference>
<evidence type="ECO:0000313" key="16">
    <source>
        <dbReference type="EMBL" id="ARK07139.1"/>
    </source>
</evidence>
<dbReference type="EMBL" id="KY290205">
    <property type="protein sequence ID" value="ARM63516.1"/>
    <property type="molecule type" value="Genomic_DNA"/>
</dbReference>
<evidence type="ECO:0000313" key="44">
    <source>
        <dbReference type="EMBL" id="QFV27752.1"/>
    </source>
</evidence>
<dbReference type="EMBL" id="KY315529">
    <property type="protein sequence ID" value="QFW60904.1"/>
    <property type="molecule type" value="Genomic_DNA"/>
</dbReference>
<evidence type="ECO:0000313" key="72">
    <source>
        <dbReference type="EMBL" id="QFW36649.1"/>
    </source>
</evidence>
<dbReference type="EMBL" id="KY315556">
    <property type="protein sequence ID" value="QFX57061.1"/>
    <property type="molecule type" value="Genomic_DNA"/>
</dbReference>
<dbReference type="EMBL" id="KY290199">
    <property type="protein sequence ID" value="QFV68479.1"/>
    <property type="molecule type" value="Genomic_DNA"/>
</dbReference>
<dbReference type="EMBL" id="KY290187">
    <property type="protein sequence ID" value="QFV51970.1"/>
    <property type="molecule type" value="Genomic_DNA"/>
</dbReference>
<dbReference type="EMBL" id="MF511171">
    <property type="protein sequence ID" value="QGM49538.1"/>
    <property type="molecule type" value="Genomic_DNA"/>
</dbReference>
<evidence type="ECO:0000313" key="26">
    <source>
        <dbReference type="EMBL" id="ARM62525.1"/>
    </source>
</evidence>
<dbReference type="EMBL" id="KY315520">
    <property type="protein sequence ID" value="ARM05720.1"/>
    <property type="molecule type" value="Genomic_DNA"/>
</dbReference>
<evidence type="ECO:0000313" key="6">
    <source>
        <dbReference type="EMBL" id="ARJ99881.1"/>
    </source>
</evidence>
<dbReference type="EMBL" id="KY274504">
    <property type="protein sequence ID" value="ARK00791.1"/>
    <property type="molecule type" value="Genomic_DNA"/>
</dbReference>
<dbReference type="EMBL" id="KY290196">
    <property type="protein sequence ID" value="ARM62525.1"/>
    <property type="molecule type" value="Genomic_DNA"/>
</dbReference>
<evidence type="ECO:0000313" key="48">
    <source>
        <dbReference type="EMBL" id="QFV34602.1"/>
    </source>
</evidence>
<evidence type="ECO:0000313" key="51">
    <source>
        <dbReference type="EMBL" id="QFV42380.1"/>
    </source>
</evidence>
<evidence type="ECO:0000313" key="81">
    <source>
        <dbReference type="EMBL" id="QGM76927.1"/>
    </source>
</evidence>
<dbReference type="EMBL" id="KY290180">
    <property type="protein sequence ID" value="QFV45012.1"/>
    <property type="molecule type" value="Genomic_DNA"/>
</dbReference>
<evidence type="ECO:0000313" key="65">
    <source>
        <dbReference type="EMBL" id="QFV96489.1"/>
    </source>
</evidence>
<dbReference type="EMBL" id="MF511172">
    <property type="protein sequence ID" value="AVQ93858.1"/>
    <property type="molecule type" value="Genomic_DNA"/>
</dbReference>
<evidence type="ECO:0000313" key="42">
    <source>
        <dbReference type="EMBL" id="QFV25298.1"/>
    </source>
</evidence>
<dbReference type="EMBL" id="KY315522">
    <property type="protein sequence ID" value="QFW36649.1"/>
    <property type="molecule type" value="Genomic_DNA"/>
</dbReference>
<dbReference type="EMBL" id="KY274500">
    <property type="protein sequence ID" value="ARK00341.1"/>
    <property type="molecule type" value="Genomic_DNA"/>
</dbReference>
<dbReference type="EMBL" id="KY290206">
    <property type="protein sequence ID" value="QFV86286.1"/>
    <property type="molecule type" value="Genomic_DNA"/>
</dbReference>
<evidence type="ECO:0000313" key="2">
    <source>
        <dbReference type="EMBL" id="ARJ98987.1"/>
    </source>
</evidence>
<evidence type="ECO:0000313" key="59">
    <source>
        <dbReference type="EMBL" id="QFV66897.1"/>
    </source>
</evidence>
<evidence type="ECO:0000313" key="14">
    <source>
        <dbReference type="EMBL" id="ARK02349.1"/>
    </source>
</evidence>
<dbReference type="EMBL" id="KY274499">
    <property type="protein sequence ID" value="ARK00230.1"/>
    <property type="molecule type" value="Genomic_DNA"/>
</dbReference>
<evidence type="ECO:0000313" key="54">
    <source>
        <dbReference type="EMBL" id="QFV45913.1"/>
    </source>
</evidence>
<evidence type="ECO:0000313" key="32">
    <source>
        <dbReference type="EMBL" id="ARM64741.1"/>
    </source>
</evidence>
<dbReference type="EMBL" id="KY274494">
    <property type="protein sequence ID" value="ARJ99657.1"/>
    <property type="molecule type" value="Genomic_DNA"/>
</dbReference>
<evidence type="ECO:0000313" key="8">
    <source>
        <dbReference type="EMBL" id="ARK00230.1"/>
    </source>
</evidence>
<evidence type="ECO:0000313" key="62">
    <source>
        <dbReference type="EMBL" id="QFV88257.1"/>
    </source>
</evidence>
<evidence type="ECO:0000313" key="5">
    <source>
        <dbReference type="EMBL" id="ARJ99657.1"/>
    </source>
</evidence>
<dbReference type="EMBL" id="KY274510">
    <property type="protein sequence ID" value="QFV27228.1"/>
    <property type="molecule type" value="Genomic_DNA"/>
</dbReference>
<dbReference type="EMBL" id="KY290217">
    <property type="protein sequence ID" value="QFW15490.1"/>
    <property type="molecule type" value="Genomic_DNA"/>
</dbReference>
<dbReference type="EMBL" id="KY290198">
    <property type="protein sequence ID" value="QFV66897.1"/>
    <property type="molecule type" value="Genomic_DNA"/>
</dbReference>
<dbReference type="EMBL" id="KY315535">
    <property type="protein sequence ID" value="QFW78452.1"/>
    <property type="molecule type" value="Genomic_DNA"/>
</dbReference>
<dbReference type="EMBL" id="KY315543">
    <property type="protein sequence ID" value="QFX04642.1"/>
    <property type="molecule type" value="Genomic_DNA"/>
</dbReference>
<dbReference type="EMBL" id="KY290209">
    <property type="protein sequence ID" value="QFV92272.1"/>
    <property type="molecule type" value="Genomic_DNA"/>
</dbReference>
<evidence type="ECO:0000313" key="7">
    <source>
        <dbReference type="EMBL" id="ARJ99994.1"/>
    </source>
</evidence>
<evidence type="ECO:0000313" key="53">
    <source>
        <dbReference type="EMBL" id="QFV45012.1"/>
    </source>
</evidence>
<evidence type="ECO:0000313" key="21">
    <source>
        <dbReference type="EMBL" id="ARM08288.1"/>
    </source>
</evidence>
<evidence type="ECO:0000313" key="31">
    <source>
        <dbReference type="EMBL" id="ARM64629.1"/>
    </source>
</evidence>
<dbReference type="EMBL" id="KY274498">
    <property type="protein sequence ID" value="QFV22426.1"/>
    <property type="molecule type" value="Genomic_DNA"/>
</dbReference>
<evidence type="ECO:0000313" key="29">
    <source>
        <dbReference type="EMBL" id="ARM63516.1"/>
    </source>
</evidence>
<evidence type="ECO:0000313" key="56">
    <source>
        <dbReference type="EMBL" id="QFV53145.1"/>
    </source>
</evidence>
<evidence type="ECO:0000313" key="18">
    <source>
        <dbReference type="EMBL" id="ARM06425.1"/>
    </source>
</evidence>
<dbReference type="EMBL" id="KY290216">
    <property type="protein sequence ID" value="ARM64741.1"/>
    <property type="molecule type" value="Genomic_DNA"/>
</dbReference>
<evidence type="ECO:0000313" key="1">
    <source>
        <dbReference type="EMBL" id="ARJ98878.1"/>
    </source>
</evidence>
<dbReference type="EMBL" id="KY290181">
    <property type="protein sequence ID" value="QFV45913.1"/>
    <property type="molecule type" value="Genomic_DNA"/>
</dbReference>
<evidence type="ECO:0000313" key="35">
    <source>
        <dbReference type="EMBL" id="AVQ94335.1"/>
    </source>
</evidence>
<evidence type="ECO:0000313" key="39">
    <source>
        <dbReference type="EMBL" id="QFV21660.1"/>
    </source>
</evidence>
<evidence type="ECO:0000313" key="67">
    <source>
        <dbReference type="EMBL" id="QFW08452.1"/>
    </source>
</evidence>
<sequence>MLHNVSKCIHSICIRVCIKLHVICSSRFSIRCFAVYETYSLIPNTSDGRQAFLYAFYGKVHALVADAIRKGFRFG</sequence>
<dbReference type="EMBL" id="KY290186">
    <property type="protein sequence ID" value="ARM61393.1"/>
    <property type="molecule type" value="Genomic_DNA"/>
</dbReference>
<evidence type="ECO:0000313" key="69">
    <source>
        <dbReference type="EMBL" id="QFW25520.1"/>
    </source>
</evidence>
<dbReference type="EMBL" id="KY290220">
    <property type="protein sequence ID" value="QFW28057.1"/>
    <property type="molecule type" value="Genomic_DNA"/>
</dbReference>
<evidence type="ECO:0000313" key="25">
    <source>
        <dbReference type="EMBL" id="ARM62418.1"/>
    </source>
</evidence>
<evidence type="ECO:0000313" key="45">
    <source>
        <dbReference type="EMBL" id="QFV29997.1"/>
    </source>
</evidence>
<dbReference type="EMBL" id="KY274523">
    <property type="protein sequence ID" value="QFV35309.1"/>
    <property type="molecule type" value="Genomic_DNA"/>
</dbReference>
<dbReference type="EMBL" id="KY274511">
    <property type="protein sequence ID" value="QFV27752.1"/>
    <property type="molecule type" value="Genomic_DNA"/>
</dbReference>
<evidence type="ECO:0000313" key="37">
    <source>
        <dbReference type="EMBL" id="QFV20942.1"/>
    </source>
</evidence>
<dbReference type="EMBL" id="KY274487">
    <property type="protein sequence ID" value="ARJ98878.1"/>
    <property type="molecule type" value="Genomic_DNA"/>
</dbReference>
<evidence type="ECO:0000313" key="75">
    <source>
        <dbReference type="EMBL" id="QFW78452.1"/>
    </source>
</evidence>
<evidence type="ECO:0000313" key="9">
    <source>
        <dbReference type="EMBL" id="ARK00341.1"/>
    </source>
</evidence>
<dbReference type="EMBL" id="KY274488">
    <property type="protein sequence ID" value="ARJ98987.1"/>
    <property type="molecule type" value="Genomic_DNA"/>
</dbReference>
<evidence type="ECO:0000313" key="43">
    <source>
        <dbReference type="EMBL" id="QFV27228.1"/>
    </source>
</evidence>
<evidence type="ECO:0000313" key="71">
    <source>
        <dbReference type="EMBL" id="QFW30638.1"/>
    </source>
</evidence>
<evidence type="ECO:0000313" key="58">
    <source>
        <dbReference type="EMBL" id="QFV56912.1"/>
    </source>
</evidence>
<dbReference type="EMBL" id="KY274520">
    <property type="protein sequence ID" value="QFV33221.1"/>
    <property type="molecule type" value="Genomic_DNA"/>
</dbReference>